<dbReference type="Gene3D" id="3.40.50.300">
    <property type="entry name" value="P-loop containing nucleotide triphosphate hydrolases"/>
    <property type="match status" value="1"/>
</dbReference>
<dbReference type="GO" id="GO:0006511">
    <property type="term" value="P:ubiquitin-dependent protein catabolic process"/>
    <property type="evidence" value="ECO:0007669"/>
    <property type="project" value="InterPro"/>
</dbReference>
<feature type="repeat" description="ANK" evidence="3">
    <location>
        <begin position="870"/>
        <end position="902"/>
    </location>
</feature>
<dbReference type="SUPFAM" id="SSF52540">
    <property type="entry name" value="P-loop containing nucleoside triphosphate hydrolases"/>
    <property type="match status" value="1"/>
</dbReference>
<dbReference type="PROSITE" id="PS50088">
    <property type="entry name" value="ANK_REPEAT"/>
    <property type="match status" value="4"/>
</dbReference>
<dbReference type="InterPro" id="IPR002110">
    <property type="entry name" value="Ankyrin_rpt"/>
</dbReference>
<sequence length="1169" mass="133657">MVFNYESKWHKNAPWQRLALCADQLLSALDTKRKGEKDQKHRPLIFIGHSFGGIVIEQALVNALVHEGPFLYLAISTVGVVFLGTPHRGTKAAKWGELIAKTGSAFGYSTESRILQDLDRYSETLTNLLHTFSLWLFRFSVPTVCFFEQHKTNYGKRVAGLMSWEELVVDERSACIDGHRKLALPTDHIRINKYKDENDISFQSVADAIKEMTHGADLKVHARIHPRKIIEDNSIMPKHYWPCLSSLMLTNPADDLSDIRRAKGERTQGTCEWLLAEGKYNTWWTGGPPQLLRLVGDAGIGKTMMSTFLVDELQERAARNSSVTMAYFFCDNKVDKRRTSTAILRGLMVQILRQRPELFEKVEADYNLMQHKLAESFDTLARIFKEMICSDEVGELYLLIDGLDECEDQSRFEILLTIKELYVEGPWTRKHKSRLILTHRPPAAMYEWFQDEQHTMRVTSAKIDNDLATFINESIEKLSQNRQWSKSLKEKVKKELKTRAGGTFLWTSLILKDLGETTSNGKIHKKILKLPTTLYEVYDRILGNIRGEDLEDTVFILYLLVATRRPLTIGELAMASVLVLDQDRSKIDLSEDMWNDRKDVFRCCGALVYHDIQNDTVNFIHQSVKDYLTDMSHLPHTKLAKYHVIVQKAEQVIFQLCWTYLGMHEFDHGFRIVARGRRGCLVPQVFPSEVPYTQVLGQYAADQYWVHALAAGDIFAQELDPEAFCKLPTLRDWLLLQAARNGNLSVVRTLLDNGAEIKARTIDGESAIHWATVGSHSEVIQLLLDREPLATLVDSDGRTALHWAIAQHNKIVAQQLSMHHGGSYLSVQDNYGWTALYLAVRIGEWELDASKEMAELLLRKGSDPNVQTHTGKTALHDAAALGLVDLAKLLCRYGARTDVKDGDGNTACDRAIESGFQGIVQLLDRAKSEDLPPRGFYPEWVALRAGLSRILMNPQTRLDTRTYIFLYSIPHSHSTYGPMGWSKKNQAYEHQEIAHTETVHGRILYDNFRNFLVQHLNEIKAAIANLANDEIGSFYVRQWARYTAAGSQFERILRYLQRHYIKRMRDEGVKDVLKLHQIILVEWRTAFFPLLGDRIIISILKQLEQLRQCKDPEISQLRTICNSILMLWNPELELSMLDLPQSIFTEDFTKSIADILDPDLIHKLGLLAK</sequence>
<dbReference type="Pfam" id="PF24883">
    <property type="entry name" value="NPHP3_N"/>
    <property type="match status" value="1"/>
</dbReference>
<dbReference type="InterPro" id="IPR036770">
    <property type="entry name" value="Ankyrin_rpt-contain_sf"/>
</dbReference>
<evidence type="ECO:0000256" key="2">
    <source>
        <dbReference type="ARBA" id="ARBA00022737"/>
    </source>
</evidence>
<comment type="similarity">
    <text evidence="1">Belongs to the cullin family.</text>
</comment>
<dbReference type="PROSITE" id="PS50837">
    <property type="entry name" value="NACHT"/>
    <property type="match status" value="1"/>
</dbReference>
<reference evidence="5" key="1">
    <citation type="submission" date="2020-02" db="EMBL/GenBank/DDBJ databases">
        <authorList>
            <person name="Palmer J.M."/>
        </authorList>
    </citation>
    <scope>NUCLEOTIDE SEQUENCE</scope>
    <source>
        <strain evidence="5">EPUS1.4</strain>
        <tissue evidence="5">Thallus</tissue>
    </source>
</reference>
<feature type="domain" description="NACHT" evidence="4">
    <location>
        <begin position="290"/>
        <end position="441"/>
    </location>
</feature>
<comment type="caution">
    <text evidence="5">The sequence shown here is derived from an EMBL/GenBank/DDBJ whole genome shotgun (WGS) entry which is preliminary data.</text>
</comment>
<dbReference type="Pfam" id="PF12796">
    <property type="entry name" value="Ank_2"/>
    <property type="match status" value="2"/>
</dbReference>
<dbReference type="InterPro" id="IPR027417">
    <property type="entry name" value="P-loop_NTPase"/>
</dbReference>
<feature type="repeat" description="ANK" evidence="3">
    <location>
        <begin position="831"/>
        <end position="869"/>
    </location>
</feature>
<keyword evidence="2" id="KW-0677">Repeat</keyword>
<dbReference type="InterPro" id="IPR001373">
    <property type="entry name" value="Cullin_N"/>
</dbReference>
<dbReference type="Pfam" id="PF00888">
    <property type="entry name" value="Cullin"/>
    <property type="match status" value="1"/>
</dbReference>
<name>A0A8H7ARC9_9EURO</name>
<dbReference type="GO" id="GO:0031625">
    <property type="term" value="F:ubiquitin protein ligase binding"/>
    <property type="evidence" value="ECO:0007669"/>
    <property type="project" value="InterPro"/>
</dbReference>
<dbReference type="InterPro" id="IPR054471">
    <property type="entry name" value="GPIID_WHD"/>
</dbReference>
<evidence type="ECO:0000313" key="6">
    <source>
        <dbReference type="Proteomes" id="UP000606974"/>
    </source>
</evidence>
<keyword evidence="6" id="KW-1185">Reference proteome</keyword>
<dbReference type="OrthoDB" id="163438at2759"/>
<dbReference type="SMART" id="SM00248">
    <property type="entry name" value="ANK"/>
    <property type="match status" value="6"/>
</dbReference>
<dbReference type="Proteomes" id="UP000606974">
    <property type="component" value="Unassembled WGS sequence"/>
</dbReference>
<dbReference type="PANTHER" id="PTHR10039:SF14">
    <property type="entry name" value="NACHT DOMAIN-CONTAINING PROTEIN"/>
    <property type="match status" value="1"/>
</dbReference>
<dbReference type="Gene3D" id="3.40.50.1820">
    <property type="entry name" value="alpha/beta hydrolase"/>
    <property type="match status" value="1"/>
</dbReference>
<evidence type="ECO:0000256" key="1">
    <source>
        <dbReference type="ARBA" id="ARBA00006019"/>
    </source>
</evidence>
<gene>
    <name evidence="5" type="ORF">GJ744_003517</name>
</gene>
<keyword evidence="3" id="KW-0040">ANK repeat</keyword>
<dbReference type="InterPro" id="IPR056884">
    <property type="entry name" value="NPHP3-like_N"/>
</dbReference>
<dbReference type="Gene3D" id="1.25.40.20">
    <property type="entry name" value="Ankyrin repeat-containing domain"/>
    <property type="match status" value="1"/>
</dbReference>
<feature type="repeat" description="ANK" evidence="3">
    <location>
        <begin position="735"/>
        <end position="762"/>
    </location>
</feature>
<evidence type="ECO:0000256" key="3">
    <source>
        <dbReference type="PROSITE-ProRule" id="PRU00023"/>
    </source>
</evidence>
<proteinExistence type="inferred from homology"/>
<dbReference type="SUPFAM" id="SSF53474">
    <property type="entry name" value="alpha/beta-Hydrolases"/>
    <property type="match status" value="1"/>
</dbReference>
<dbReference type="InterPro" id="IPR029058">
    <property type="entry name" value="AB_hydrolase_fold"/>
</dbReference>
<dbReference type="SUPFAM" id="SSF74788">
    <property type="entry name" value="Cullin repeat-like"/>
    <property type="match status" value="1"/>
</dbReference>
<evidence type="ECO:0000313" key="5">
    <source>
        <dbReference type="EMBL" id="KAF7511786.1"/>
    </source>
</evidence>
<protein>
    <recommendedName>
        <fullName evidence="4">NACHT domain-containing protein</fullName>
    </recommendedName>
</protein>
<dbReference type="Gene3D" id="1.20.1310.10">
    <property type="entry name" value="Cullin Repeats"/>
    <property type="match status" value="1"/>
</dbReference>
<dbReference type="EMBL" id="JAACFV010000017">
    <property type="protein sequence ID" value="KAF7511786.1"/>
    <property type="molecule type" value="Genomic_DNA"/>
</dbReference>
<dbReference type="Pfam" id="PF22939">
    <property type="entry name" value="WHD_GPIID"/>
    <property type="match status" value="1"/>
</dbReference>
<dbReference type="InterPro" id="IPR007111">
    <property type="entry name" value="NACHT_NTPase"/>
</dbReference>
<accession>A0A8H7ARC9</accession>
<evidence type="ECO:0000259" key="4">
    <source>
        <dbReference type="PROSITE" id="PS50837"/>
    </source>
</evidence>
<dbReference type="InterPro" id="IPR016159">
    <property type="entry name" value="Cullin_repeat-like_dom_sf"/>
</dbReference>
<dbReference type="PANTHER" id="PTHR10039">
    <property type="entry name" value="AMELOGENIN"/>
    <property type="match status" value="1"/>
</dbReference>
<organism evidence="5 6">
    <name type="scientific">Endocarpon pusillum</name>
    <dbReference type="NCBI Taxonomy" id="364733"/>
    <lineage>
        <taxon>Eukaryota</taxon>
        <taxon>Fungi</taxon>
        <taxon>Dikarya</taxon>
        <taxon>Ascomycota</taxon>
        <taxon>Pezizomycotina</taxon>
        <taxon>Eurotiomycetes</taxon>
        <taxon>Chaetothyriomycetidae</taxon>
        <taxon>Verrucariales</taxon>
        <taxon>Verrucariaceae</taxon>
        <taxon>Endocarpon</taxon>
    </lineage>
</organism>
<dbReference type="AlphaFoldDB" id="A0A8H7ARC9"/>
<dbReference type="SUPFAM" id="SSF48403">
    <property type="entry name" value="Ankyrin repeat"/>
    <property type="match status" value="1"/>
</dbReference>
<dbReference type="PROSITE" id="PS50297">
    <property type="entry name" value="ANK_REP_REGION"/>
    <property type="match status" value="3"/>
</dbReference>
<feature type="repeat" description="ANK" evidence="3">
    <location>
        <begin position="763"/>
        <end position="795"/>
    </location>
</feature>